<evidence type="ECO:0000313" key="5">
    <source>
        <dbReference type="Proteomes" id="UP000308349"/>
    </source>
</evidence>
<keyword evidence="2" id="KW-0812">Transmembrane</keyword>
<dbReference type="AlphaFoldDB" id="A0A5R8PKZ9"/>
<dbReference type="EMBL" id="VBUU01000001">
    <property type="protein sequence ID" value="TLG17675.1"/>
    <property type="molecule type" value="Genomic_DNA"/>
</dbReference>
<evidence type="ECO:0000313" key="4">
    <source>
        <dbReference type="EMBL" id="TLG17675.1"/>
    </source>
</evidence>
<keyword evidence="2" id="KW-0472">Membrane</keyword>
<protein>
    <recommendedName>
        <fullName evidence="3">DUF6779 domain-containing protein</fullName>
    </recommendedName>
</protein>
<organism evidence="4 5">
    <name type="scientific">Nocardia cyriacigeorgica</name>
    <dbReference type="NCBI Taxonomy" id="135487"/>
    <lineage>
        <taxon>Bacteria</taxon>
        <taxon>Bacillati</taxon>
        <taxon>Actinomycetota</taxon>
        <taxon>Actinomycetes</taxon>
        <taxon>Mycobacteriales</taxon>
        <taxon>Nocardiaceae</taxon>
        <taxon>Nocardia</taxon>
    </lineage>
</organism>
<dbReference type="RefSeq" id="WP_138454484.1">
    <property type="nucleotide sequence ID" value="NZ_VBUU01000001.1"/>
</dbReference>
<feature type="domain" description="DUF6779" evidence="3">
    <location>
        <begin position="46"/>
        <end position="152"/>
    </location>
</feature>
<dbReference type="InterPro" id="IPR046706">
    <property type="entry name" value="DUF6779"/>
</dbReference>
<dbReference type="OrthoDB" id="4774085at2"/>
<feature type="region of interest" description="Disordered" evidence="1">
    <location>
        <begin position="216"/>
        <end position="445"/>
    </location>
</feature>
<dbReference type="Proteomes" id="UP000308349">
    <property type="component" value="Unassembled WGS sequence"/>
</dbReference>
<gene>
    <name evidence="4" type="ORF">FEK35_00415</name>
</gene>
<keyword evidence="2" id="KW-1133">Transmembrane helix</keyword>
<reference evidence="4 5" key="1">
    <citation type="submission" date="2019-05" db="EMBL/GenBank/DDBJ databases">
        <title>Genomes sequences of two Nocardia cyriacigeorgica environmental isolates, type strains Nocardia asteroides ATCC 19247 and Nocardia cyriacigeorgica DSM 44484.</title>
        <authorList>
            <person name="Vautrin F."/>
            <person name="Bergeron E."/>
            <person name="Dubost A."/>
            <person name="Abrouk D."/>
            <person name="Rodriguez Nava V."/>
            <person name="Pujic P."/>
        </authorList>
    </citation>
    <scope>NUCLEOTIDE SEQUENCE [LARGE SCALE GENOMIC DNA]</scope>
    <source>
        <strain evidence="4 5">EML 1456</strain>
    </source>
</reference>
<comment type="caution">
    <text evidence="4">The sequence shown here is derived from an EMBL/GenBank/DDBJ whole genome shotgun (WGS) entry which is preliminary data.</text>
</comment>
<evidence type="ECO:0000259" key="3">
    <source>
        <dbReference type="Pfam" id="PF20570"/>
    </source>
</evidence>
<feature type="compositionally biased region" description="Low complexity" evidence="1">
    <location>
        <begin position="281"/>
        <end position="302"/>
    </location>
</feature>
<feature type="region of interest" description="Disordered" evidence="1">
    <location>
        <begin position="159"/>
        <end position="204"/>
    </location>
</feature>
<name>A0A5R8PKZ9_9NOCA</name>
<proteinExistence type="predicted"/>
<sequence>MVSPSRTSSSLRRRDYAGKLFIGALILLGLVASIFLIFSDSVQFIRIGLVAALWAAVLGALAATKYRKESTVDKAKVRDLQKVYELQLDREISARREYELGVEARVRQEVGADAAEMAALRAELTVLRQSLQRLFDGDLPMDRPALRADAVRVQELTGRPAGSANVNSANADGWAGPQLPRDSVTPVYDTDHPQPPVFASPFDDPVTAETSVITLDRDDDGAAESPGTNGKPVDPFSATTGWADAFSETPPEHDDSDATAPWVASAAAGQSPLVGPPAPAETPAEPGDIEHAVAPWVASAAAGQSPLVGPPAPGELYDQQIVGPPAPGASAWSSERLPAWSEATTVSSSQASAQPTAAGASTSPAADSTATEASSTDAADSTASAASQTPAAASGTPADPGSSTSGSSAPARTASTGPTFGSASSRRRRRAESESGDSSSKRLSVAEIMANLQSEQSNRSS</sequence>
<evidence type="ECO:0000256" key="1">
    <source>
        <dbReference type="SAM" id="MobiDB-lite"/>
    </source>
</evidence>
<feature type="transmembrane region" description="Helical" evidence="2">
    <location>
        <begin position="20"/>
        <end position="38"/>
    </location>
</feature>
<evidence type="ECO:0000256" key="2">
    <source>
        <dbReference type="SAM" id="Phobius"/>
    </source>
</evidence>
<feature type="compositionally biased region" description="Low complexity" evidence="1">
    <location>
        <begin position="341"/>
        <end position="424"/>
    </location>
</feature>
<accession>A0A5R8PKZ9</accession>
<feature type="transmembrane region" description="Helical" evidence="2">
    <location>
        <begin position="44"/>
        <end position="64"/>
    </location>
</feature>
<dbReference type="Pfam" id="PF20570">
    <property type="entry name" value="DUF6779"/>
    <property type="match status" value="1"/>
</dbReference>